<evidence type="ECO:0000256" key="1">
    <source>
        <dbReference type="SAM" id="MobiDB-lite"/>
    </source>
</evidence>
<proteinExistence type="predicted"/>
<sequence>MGQRTSVPRFPPESEALRHPSGGSQSRKSHLHIWIVRTGVERGAWPQKLLWFTEESDGESEQNGRENGESVDNPRENDAVL</sequence>
<evidence type="ECO:0000313" key="2">
    <source>
        <dbReference type="EMBL" id="RVE60857.1"/>
    </source>
</evidence>
<name>A0A437CDH6_ORYJA</name>
<feature type="region of interest" description="Disordered" evidence="1">
    <location>
        <begin position="1"/>
        <end position="30"/>
    </location>
</feature>
<dbReference type="EMBL" id="CM012454">
    <property type="protein sequence ID" value="RVE60857.1"/>
    <property type="molecule type" value="Genomic_DNA"/>
</dbReference>
<feature type="region of interest" description="Disordered" evidence="1">
    <location>
        <begin position="52"/>
        <end position="81"/>
    </location>
</feature>
<reference evidence="2 3" key="1">
    <citation type="submission" date="2018-11" db="EMBL/GenBank/DDBJ databases">
        <authorList>
            <person name="Lopez-Roques C."/>
            <person name="Donnadieu C."/>
            <person name="Bouchez O."/>
            <person name="Klopp C."/>
            <person name="Cabau C."/>
            <person name="Zahm M."/>
        </authorList>
    </citation>
    <scope>NUCLEOTIDE SEQUENCE [LARGE SCALE GENOMIC DNA]</scope>
    <source>
        <strain evidence="2">RS831</strain>
        <tissue evidence="2">Whole body</tissue>
    </source>
</reference>
<accession>A0A437CDH6</accession>
<gene>
    <name evidence="2" type="ORF">OJAV_G00185250</name>
</gene>
<keyword evidence="3" id="KW-1185">Reference proteome</keyword>
<dbReference type="Proteomes" id="UP000283210">
    <property type="component" value="Chromosome 18"/>
</dbReference>
<organism evidence="2 3">
    <name type="scientific">Oryzias javanicus</name>
    <name type="common">Javanese ricefish</name>
    <name type="synonym">Aplocheilus javanicus</name>
    <dbReference type="NCBI Taxonomy" id="123683"/>
    <lineage>
        <taxon>Eukaryota</taxon>
        <taxon>Metazoa</taxon>
        <taxon>Chordata</taxon>
        <taxon>Craniata</taxon>
        <taxon>Vertebrata</taxon>
        <taxon>Euteleostomi</taxon>
        <taxon>Actinopterygii</taxon>
        <taxon>Neopterygii</taxon>
        <taxon>Teleostei</taxon>
        <taxon>Neoteleostei</taxon>
        <taxon>Acanthomorphata</taxon>
        <taxon>Ovalentaria</taxon>
        <taxon>Atherinomorphae</taxon>
        <taxon>Beloniformes</taxon>
        <taxon>Adrianichthyidae</taxon>
        <taxon>Oryziinae</taxon>
        <taxon>Oryzias</taxon>
    </lineage>
</organism>
<protein>
    <submittedName>
        <fullName evidence="2">Uncharacterized protein</fullName>
    </submittedName>
</protein>
<feature type="compositionally biased region" description="Basic and acidic residues" evidence="1">
    <location>
        <begin position="62"/>
        <end position="81"/>
    </location>
</feature>
<reference evidence="2 3" key="2">
    <citation type="submission" date="2019-01" db="EMBL/GenBank/DDBJ databases">
        <title>A chromosome length genome reference of the Java medaka (oryzias javanicus).</title>
        <authorList>
            <person name="Herpin A."/>
            <person name="Takehana Y."/>
            <person name="Naruse K."/>
            <person name="Ansai S."/>
            <person name="Kawaguchi M."/>
        </authorList>
    </citation>
    <scope>NUCLEOTIDE SEQUENCE [LARGE SCALE GENOMIC DNA]</scope>
    <source>
        <strain evidence="2">RS831</strain>
        <tissue evidence="2">Whole body</tissue>
    </source>
</reference>
<evidence type="ECO:0000313" key="3">
    <source>
        <dbReference type="Proteomes" id="UP000283210"/>
    </source>
</evidence>
<dbReference type="AlphaFoldDB" id="A0A437CDH6"/>